<dbReference type="GeneID" id="89939515"/>
<gene>
    <name evidence="2" type="ORF">N656DRAFT_780501</name>
</gene>
<reference evidence="2" key="2">
    <citation type="submission" date="2023-05" db="EMBL/GenBank/DDBJ databases">
        <authorList>
            <consortium name="Lawrence Berkeley National Laboratory"/>
            <person name="Steindorff A."/>
            <person name="Hensen N."/>
            <person name="Bonometti L."/>
            <person name="Westerberg I."/>
            <person name="Brannstrom I.O."/>
            <person name="Guillou S."/>
            <person name="Cros-Aarteil S."/>
            <person name="Calhoun S."/>
            <person name="Haridas S."/>
            <person name="Kuo A."/>
            <person name="Mondo S."/>
            <person name="Pangilinan J."/>
            <person name="Riley R."/>
            <person name="Labutti K."/>
            <person name="Andreopoulos B."/>
            <person name="Lipzen A."/>
            <person name="Chen C."/>
            <person name="Yanf M."/>
            <person name="Daum C."/>
            <person name="Ng V."/>
            <person name="Clum A."/>
            <person name="Ohm R."/>
            <person name="Martin F."/>
            <person name="Silar P."/>
            <person name="Natvig D."/>
            <person name="Lalanne C."/>
            <person name="Gautier V."/>
            <person name="Ament-Velasquez S.L."/>
            <person name="Kruys A."/>
            <person name="Hutchinson M.I."/>
            <person name="Powell A.J."/>
            <person name="Barry K."/>
            <person name="Miller A.N."/>
            <person name="Grigoriev I.V."/>
            <person name="Debuchy R."/>
            <person name="Gladieux P."/>
            <person name="Thoren M.H."/>
            <person name="Johannesson H."/>
        </authorList>
    </citation>
    <scope>NUCLEOTIDE SEQUENCE</scope>
    <source>
        <strain evidence="2">CBS 508.74</strain>
    </source>
</reference>
<accession>A0AAN6YQQ4</accession>
<comment type="caution">
    <text evidence="2">The sequence shown here is derived from an EMBL/GenBank/DDBJ whole genome shotgun (WGS) entry which is preliminary data.</text>
</comment>
<organism evidence="2 3">
    <name type="scientific">Canariomyces notabilis</name>
    <dbReference type="NCBI Taxonomy" id="2074819"/>
    <lineage>
        <taxon>Eukaryota</taxon>
        <taxon>Fungi</taxon>
        <taxon>Dikarya</taxon>
        <taxon>Ascomycota</taxon>
        <taxon>Pezizomycotina</taxon>
        <taxon>Sordariomycetes</taxon>
        <taxon>Sordariomycetidae</taxon>
        <taxon>Sordariales</taxon>
        <taxon>Chaetomiaceae</taxon>
        <taxon>Canariomyces</taxon>
    </lineage>
</organism>
<reference evidence="2" key="1">
    <citation type="journal article" date="2023" name="Mol. Phylogenet. Evol.">
        <title>Genome-scale phylogeny and comparative genomics of the fungal order Sordariales.</title>
        <authorList>
            <person name="Hensen N."/>
            <person name="Bonometti L."/>
            <person name="Westerberg I."/>
            <person name="Brannstrom I.O."/>
            <person name="Guillou S."/>
            <person name="Cros-Aarteil S."/>
            <person name="Calhoun S."/>
            <person name="Haridas S."/>
            <person name="Kuo A."/>
            <person name="Mondo S."/>
            <person name="Pangilinan J."/>
            <person name="Riley R."/>
            <person name="LaButti K."/>
            <person name="Andreopoulos B."/>
            <person name="Lipzen A."/>
            <person name="Chen C."/>
            <person name="Yan M."/>
            <person name="Daum C."/>
            <person name="Ng V."/>
            <person name="Clum A."/>
            <person name="Steindorff A."/>
            <person name="Ohm R.A."/>
            <person name="Martin F."/>
            <person name="Silar P."/>
            <person name="Natvig D.O."/>
            <person name="Lalanne C."/>
            <person name="Gautier V."/>
            <person name="Ament-Velasquez S.L."/>
            <person name="Kruys A."/>
            <person name="Hutchinson M.I."/>
            <person name="Powell A.J."/>
            <person name="Barry K."/>
            <person name="Miller A.N."/>
            <person name="Grigoriev I.V."/>
            <person name="Debuchy R."/>
            <person name="Gladieux P."/>
            <person name="Hiltunen Thoren M."/>
            <person name="Johannesson H."/>
        </authorList>
    </citation>
    <scope>NUCLEOTIDE SEQUENCE</scope>
    <source>
        <strain evidence="2">CBS 508.74</strain>
    </source>
</reference>
<dbReference type="Proteomes" id="UP001302812">
    <property type="component" value="Unassembled WGS sequence"/>
</dbReference>
<dbReference type="AlphaFoldDB" id="A0AAN6YQQ4"/>
<dbReference type="RefSeq" id="XP_064668833.1">
    <property type="nucleotide sequence ID" value="XM_064815390.1"/>
</dbReference>
<evidence type="ECO:0000313" key="3">
    <source>
        <dbReference type="Proteomes" id="UP001302812"/>
    </source>
</evidence>
<dbReference type="EMBL" id="MU853346">
    <property type="protein sequence ID" value="KAK4111263.1"/>
    <property type="molecule type" value="Genomic_DNA"/>
</dbReference>
<evidence type="ECO:0000313" key="2">
    <source>
        <dbReference type="EMBL" id="KAK4111263.1"/>
    </source>
</evidence>
<keyword evidence="3" id="KW-1185">Reference proteome</keyword>
<evidence type="ECO:0000256" key="1">
    <source>
        <dbReference type="SAM" id="MobiDB-lite"/>
    </source>
</evidence>
<proteinExistence type="predicted"/>
<feature type="region of interest" description="Disordered" evidence="1">
    <location>
        <begin position="1"/>
        <end position="40"/>
    </location>
</feature>
<sequence>MSSQCSPATPRPTSHPPTQHHAGYFNRSVPRQKMLPYRPAPLQASPEVIRRLCCYTTQQSH</sequence>
<protein>
    <submittedName>
        <fullName evidence="2">Uncharacterized protein</fullName>
    </submittedName>
</protein>
<name>A0AAN6YQQ4_9PEZI</name>